<dbReference type="AlphaFoldDB" id="A0AA36GCP5"/>
<sequence>MLVMHDSGYNSPCGGIAPSSLQSPSEKPLKPDINSEVRRKLFESHTFRYSGSYITPFKSNCRSREIARRLVEMCDTFDKEFAGIAEERQNFTWATSIIRIVGF</sequence>
<dbReference type="EMBL" id="CATQJL010000001">
    <property type="protein sequence ID" value="CAJ0589132.1"/>
    <property type="molecule type" value="Genomic_DNA"/>
</dbReference>
<accession>A0AA36GCP5</accession>
<evidence type="ECO:0000313" key="3">
    <source>
        <dbReference type="Proteomes" id="UP001176961"/>
    </source>
</evidence>
<name>A0AA36GCP5_CYLNA</name>
<comment type="caution">
    <text evidence="2">The sequence shown here is derived from an EMBL/GenBank/DDBJ whole genome shotgun (WGS) entry which is preliminary data.</text>
</comment>
<dbReference type="Proteomes" id="UP001176961">
    <property type="component" value="Unassembled WGS sequence"/>
</dbReference>
<keyword evidence="3" id="KW-1185">Reference proteome</keyword>
<organism evidence="2 3">
    <name type="scientific">Cylicocyclus nassatus</name>
    <name type="common">Nematode worm</name>
    <dbReference type="NCBI Taxonomy" id="53992"/>
    <lineage>
        <taxon>Eukaryota</taxon>
        <taxon>Metazoa</taxon>
        <taxon>Ecdysozoa</taxon>
        <taxon>Nematoda</taxon>
        <taxon>Chromadorea</taxon>
        <taxon>Rhabditida</taxon>
        <taxon>Rhabditina</taxon>
        <taxon>Rhabditomorpha</taxon>
        <taxon>Strongyloidea</taxon>
        <taxon>Strongylidae</taxon>
        <taxon>Cylicocyclus</taxon>
    </lineage>
</organism>
<evidence type="ECO:0000313" key="2">
    <source>
        <dbReference type="EMBL" id="CAJ0589132.1"/>
    </source>
</evidence>
<protein>
    <submittedName>
        <fullName evidence="2">Uncharacterized protein</fullName>
    </submittedName>
</protein>
<feature type="region of interest" description="Disordered" evidence="1">
    <location>
        <begin position="1"/>
        <end position="31"/>
    </location>
</feature>
<gene>
    <name evidence="2" type="ORF">CYNAS_LOCUS1115</name>
</gene>
<evidence type="ECO:0000256" key="1">
    <source>
        <dbReference type="SAM" id="MobiDB-lite"/>
    </source>
</evidence>
<proteinExistence type="predicted"/>
<reference evidence="2" key="1">
    <citation type="submission" date="2023-07" db="EMBL/GenBank/DDBJ databases">
        <authorList>
            <consortium name="CYATHOMIX"/>
        </authorList>
    </citation>
    <scope>NUCLEOTIDE SEQUENCE</scope>
    <source>
        <strain evidence="2">N/A</strain>
    </source>
</reference>